<evidence type="ECO:0000313" key="1">
    <source>
        <dbReference type="EMBL" id="KAI3702987.1"/>
    </source>
</evidence>
<evidence type="ECO:0000313" key="2">
    <source>
        <dbReference type="Proteomes" id="UP001055879"/>
    </source>
</evidence>
<comment type="caution">
    <text evidence="1">The sequence shown here is derived from an EMBL/GenBank/DDBJ whole genome shotgun (WGS) entry which is preliminary data.</text>
</comment>
<protein>
    <submittedName>
        <fullName evidence="1">Uncharacterized protein</fullName>
    </submittedName>
</protein>
<sequence length="70" mass="8130">MVKIEDFGSTAINKCLPGFELCYFQCFIFYSTFTECHVIESSENIYMIRRCACNLIIHFIKPPQITSPII</sequence>
<dbReference type="EMBL" id="CM042055">
    <property type="protein sequence ID" value="KAI3702987.1"/>
    <property type="molecule type" value="Genomic_DNA"/>
</dbReference>
<gene>
    <name evidence="1" type="ORF">L6452_28741</name>
</gene>
<dbReference type="Proteomes" id="UP001055879">
    <property type="component" value="Linkage Group LG09"/>
</dbReference>
<reference evidence="2" key="1">
    <citation type="journal article" date="2022" name="Mol. Ecol. Resour.">
        <title>The genomes of chicory, endive, great burdock and yacon provide insights into Asteraceae palaeo-polyploidization history and plant inulin production.</title>
        <authorList>
            <person name="Fan W."/>
            <person name="Wang S."/>
            <person name="Wang H."/>
            <person name="Wang A."/>
            <person name="Jiang F."/>
            <person name="Liu H."/>
            <person name="Zhao H."/>
            <person name="Xu D."/>
            <person name="Zhang Y."/>
        </authorList>
    </citation>
    <scope>NUCLEOTIDE SEQUENCE [LARGE SCALE GENOMIC DNA]</scope>
    <source>
        <strain evidence="2">cv. Niubang</strain>
    </source>
</reference>
<organism evidence="1 2">
    <name type="scientific">Arctium lappa</name>
    <name type="common">Greater burdock</name>
    <name type="synonym">Lappa major</name>
    <dbReference type="NCBI Taxonomy" id="4217"/>
    <lineage>
        <taxon>Eukaryota</taxon>
        <taxon>Viridiplantae</taxon>
        <taxon>Streptophyta</taxon>
        <taxon>Embryophyta</taxon>
        <taxon>Tracheophyta</taxon>
        <taxon>Spermatophyta</taxon>
        <taxon>Magnoliopsida</taxon>
        <taxon>eudicotyledons</taxon>
        <taxon>Gunneridae</taxon>
        <taxon>Pentapetalae</taxon>
        <taxon>asterids</taxon>
        <taxon>campanulids</taxon>
        <taxon>Asterales</taxon>
        <taxon>Asteraceae</taxon>
        <taxon>Carduoideae</taxon>
        <taxon>Cardueae</taxon>
        <taxon>Arctiinae</taxon>
        <taxon>Arctium</taxon>
    </lineage>
</organism>
<accession>A0ACB8ZZI1</accession>
<keyword evidence="2" id="KW-1185">Reference proteome</keyword>
<name>A0ACB8ZZI1_ARCLA</name>
<reference evidence="1 2" key="2">
    <citation type="journal article" date="2022" name="Mol. Ecol. Resour.">
        <title>The genomes of chicory, endive, great burdock and yacon provide insights into Asteraceae paleo-polyploidization history and plant inulin production.</title>
        <authorList>
            <person name="Fan W."/>
            <person name="Wang S."/>
            <person name="Wang H."/>
            <person name="Wang A."/>
            <person name="Jiang F."/>
            <person name="Liu H."/>
            <person name="Zhao H."/>
            <person name="Xu D."/>
            <person name="Zhang Y."/>
        </authorList>
    </citation>
    <scope>NUCLEOTIDE SEQUENCE [LARGE SCALE GENOMIC DNA]</scope>
    <source>
        <strain evidence="2">cv. Niubang</strain>
    </source>
</reference>
<proteinExistence type="predicted"/>